<gene>
    <name evidence="3" type="ORF">LIPSTDRAFT_320273</name>
</gene>
<name>A0A1E3Q3F3_LIPST</name>
<dbReference type="Gene3D" id="3.10.400.20">
    <property type="match status" value="1"/>
</dbReference>
<dbReference type="InterPro" id="IPR036885">
    <property type="entry name" value="SWIB_MDM2_dom_sf"/>
</dbReference>
<dbReference type="Pfam" id="PF25304">
    <property type="entry name" value="WHD_eIF2D"/>
    <property type="match status" value="1"/>
</dbReference>
<dbReference type="InterPro" id="IPR036877">
    <property type="entry name" value="SUI1_dom_sf"/>
</dbReference>
<dbReference type="Gene3D" id="3.30.780.10">
    <property type="entry name" value="SUI1-like domain"/>
    <property type="match status" value="1"/>
</dbReference>
<protein>
    <recommendedName>
        <fullName evidence="2">SUI1 domain-containing protein</fullName>
    </recommendedName>
</protein>
<dbReference type="GO" id="GO:0003743">
    <property type="term" value="F:translation initiation factor activity"/>
    <property type="evidence" value="ECO:0007669"/>
    <property type="project" value="InterPro"/>
</dbReference>
<dbReference type="EMBL" id="KV454296">
    <property type="protein sequence ID" value="ODQ72206.1"/>
    <property type="molecule type" value="Genomic_DNA"/>
</dbReference>
<feature type="compositionally biased region" description="Polar residues" evidence="1">
    <location>
        <begin position="234"/>
        <end position="243"/>
    </location>
</feature>
<sequence length="606" mass="67223">MFRKKPNIKPLSPVRSSDRRKLLTSILSQFNIPTDTLPSERKDIIVPTDIQTAKFIAHSTGETGIIYVGEEGSKPLWLKLNDETLIPTVFTLWKCPFLLPIVQTWNPVIEKLRNGADLMLPGLIPPFPLTLKVGSIVAIASTERPSVPLAVGICNLDLGTITQVQGRHGKAILIIQCYGDELPFRGKVSVPLKLDLDIPKLEDKNAPTSDSENGDIEKKIAKSIENLDLPPDGNATSESQLTSVPAEKEATEGEIERTELQGMPVERVREGPTTEEVDEAFRMALLSTIHDSRTGTALEFPQATSTFISAHLRKHLPSSYSSAQLKQTSWKKAARFLKAMEKEGLVKVKERGGEVTIMGIAGLDNITVKDFRSFKTAGSRKANNDSKIPDTSHTDVPAGKLVIKEYYQIKDKGKAIAEAVSRRTSDYYSVAELRTILLEYIAKEKLVHEKNPREIMLNPVLASIITTSPKPRSLLREDLIVRFKEMSSPYYKIVREGEDERGEKLLRGTPPKIQILIAMKQGHKVTRITNLETYKVDVHGLANEMRTECASSTTVNKSVEGTSGSGQGKLEIQVQGPQSKTAVDLLERHGLKKIWIEVKDNTKKSK</sequence>
<dbReference type="InterPro" id="IPR058886">
    <property type="entry name" value="SWIB_eIF2D"/>
</dbReference>
<feature type="region of interest" description="Disordered" evidence="1">
    <location>
        <begin position="551"/>
        <end position="570"/>
    </location>
</feature>
<dbReference type="GO" id="GO:0001731">
    <property type="term" value="P:formation of translation preinitiation complex"/>
    <property type="evidence" value="ECO:0007669"/>
    <property type="project" value="InterPro"/>
</dbReference>
<feature type="domain" description="SUI1" evidence="2">
    <location>
        <begin position="525"/>
        <end position="590"/>
    </location>
</feature>
<feature type="compositionally biased region" description="Basic and acidic residues" evidence="1">
    <location>
        <begin position="246"/>
        <end position="256"/>
    </location>
</feature>
<evidence type="ECO:0000313" key="3">
    <source>
        <dbReference type="EMBL" id="ODQ72206.1"/>
    </source>
</evidence>
<dbReference type="InterPro" id="IPR041366">
    <property type="entry name" value="Pre-PUA"/>
</dbReference>
<dbReference type="CDD" id="cd11608">
    <property type="entry name" value="eIF2D_C"/>
    <property type="match status" value="1"/>
</dbReference>
<dbReference type="PANTHER" id="PTHR12217">
    <property type="entry name" value="EUKARYOTIC TRANSLATION INITIATION FACTOR 2D"/>
    <property type="match status" value="1"/>
</dbReference>
<dbReference type="PROSITE" id="PS50296">
    <property type="entry name" value="SUI1"/>
    <property type="match status" value="1"/>
</dbReference>
<dbReference type="InterPro" id="IPR039759">
    <property type="entry name" value="eIF2D_SUI1"/>
</dbReference>
<dbReference type="Pfam" id="PF01253">
    <property type="entry name" value="SUI1"/>
    <property type="match status" value="1"/>
</dbReference>
<dbReference type="InterPro" id="IPR001950">
    <property type="entry name" value="SUI1"/>
</dbReference>
<organism evidence="3 4">
    <name type="scientific">Lipomyces starkeyi NRRL Y-11557</name>
    <dbReference type="NCBI Taxonomy" id="675824"/>
    <lineage>
        <taxon>Eukaryota</taxon>
        <taxon>Fungi</taxon>
        <taxon>Dikarya</taxon>
        <taxon>Ascomycota</taxon>
        <taxon>Saccharomycotina</taxon>
        <taxon>Lipomycetes</taxon>
        <taxon>Lipomycetales</taxon>
        <taxon>Lipomycetaceae</taxon>
        <taxon>Lipomyces</taxon>
    </lineage>
</organism>
<dbReference type="OrthoDB" id="199771at2759"/>
<dbReference type="Pfam" id="PF26291">
    <property type="entry name" value="SWIB_eIF2D"/>
    <property type="match status" value="1"/>
</dbReference>
<dbReference type="PROSITE" id="PS50890">
    <property type="entry name" value="PUA"/>
    <property type="match status" value="1"/>
</dbReference>
<reference evidence="3 4" key="1">
    <citation type="journal article" date="2016" name="Proc. Natl. Acad. Sci. U.S.A.">
        <title>Comparative genomics of biotechnologically important yeasts.</title>
        <authorList>
            <person name="Riley R."/>
            <person name="Haridas S."/>
            <person name="Wolfe K.H."/>
            <person name="Lopes M.R."/>
            <person name="Hittinger C.T."/>
            <person name="Goeker M."/>
            <person name="Salamov A.A."/>
            <person name="Wisecaver J.H."/>
            <person name="Long T.M."/>
            <person name="Calvey C.H."/>
            <person name="Aerts A.L."/>
            <person name="Barry K.W."/>
            <person name="Choi C."/>
            <person name="Clum A."/>
            <person name="Coughlan A.Y."/>
            <person name="Deshpande S."/>
            <person name="Douglass A.P."/>
            <person name="Hanson S.J."/>
            <person name="Klenk H.-P."/>
            <person name="LaButti K.M."/>
            <person name="Lapidus A."/>
            <person name="Lindquist E.A."/>
            <person name="Lipzen A.M."/>
            <person name="Meier-Kolthoff J.P."/>
            <person name="Ohm R.A."/>
            <person name="Otillar R.P."/>
            <person name="Pangilinan J.L."/>
            <person name="Peng Y."/>
            <person name="Rokas A."/>
            <person name="Rosa C.A."/>
            <person name="Scheuner C."/>
            <person name="Sibirny A.A."/>
            <person name="Slot J.C."/>
            <person name="Stielow J.B."/>
            <person name="Sun H."/>
            <person name="Kurtzman C.P."/>
            <person name="Blackwell M."/>
            <person name="Grigoriev I.V."/>
            <person name="Jeffries T.W."/>
        </authorList>
    </citation>
    <scope>NUCLEOTIDE SEQUENCE [LARGE SCALE GENOMIC DNA]</scope>
    <source>
        <strain evidence="3 4">NRRL Y-11557</strain>
    </source>
</reference>
<dbReference type="Proteomes" id="UP000094385">
    <property type="component" value="Unassembled WGS sequence"/>
</dbReference>
<dbReference type="AlphaFoldDB" id="A0A1E3Q3F3"/>
<feature type="compositionally biased region" description="Polar residues" evidence="1">
    <location>
        <begin position="551"/>
        <end position="562"/>
    </location>
</feature>
<dbReference type="InterPro" id="IPR057429">
    <property type="entry name" value="WH_eIF2D"/>
</dbReference>
<dbReference type="STRING" id="675824.A0A1E3Q3F3"/>
<dbReference type="SUPFAM" id="SSF88697">
    <property type="entry name" value="PUA domain-like"/>
    <property type="match status" value="1"/>
</dbReference>
<evidence type="ECO:0000259" key="2">
    <source>
        <dbReference type="PROSITE" id="PS50296"/>
    </source>
</evidence>
<evidence type="ECO:0000256" key="1">
    <source>
        <dbReference type="SAM" id="MobiDB-lite"/>
    </source>
</evidence>
<dbReference type="SUPFAM" id="SSF47592">
    <property type="entry name" value="SWIB/MDM2 domain"/>
    <property type="match status" value="1"/>
</dbReference>
<dbReference type="InterPro" id="IPR039757">
    <property type="entry name" value="EIF2D"/>
</dbReference>
<dbReference type="SUPFAM" id="SSF55159">
    <property type="entry name" value="eIF1-like"/>
    <property type="match status" value="1"/>
</dbReference>
<dbReference type="InterPro" id="IPR015947">
    <property type="entry name" value="PUA-like_sf"/>
</dbReference>
<keyword evidence="4" id="KW-1185">Reference proteome</keyword>
<dbReference type="Pfam" id="PF26292">
    <property type="entry name" value="PUA_elF2D"/>
    <property type="match status" value="1"/>
</dbReference>
<accession>A0A1E3Q3F3</accession>
<dbReference type="Pfam" id="PF17832">
    <property type="entry name" value="Pre-PUA"/>
    <property type="match status" value="1"/>
</dbReference>
<dbReference type="InterPro" id="IPR048248">
    <property type="entry name" value="PUA_eIF2d-like"/>
</dbReference>
<evidence type="ECO:0000313" key="4">
    <source>
        <dbReference type="Proteomes" id="UP000094385"/>
    </source>
</evidence>
<dbReference type="CDD" id="cd21156">
    <property type="entry name" value="PUA_eIF2d-like"/>
    <property type="match status" value="1"/>
</dbReference>
<feature type="region of interest" description="Disordered" evidence="1">
    <location>
        <begin position="226"/>
        <end position="256"/>
    </location>
</feature>
<dbReference type="PANTHER" id="PTHR12217:SF4">
    <property type="entry name" value="EUKARYOTIC TRANSLATION INITIATION FACTOR 2D"/>
    <property type="match status" value="1"/>
</dbReference>
<proteinExistence type="predicted"/>